<dbReference type="InterPro" id="IPR003609">
    <property type="entry name" value="Pan_app"/>
</dbReference>
<reference evidence="7 8" key="1">
    <citation type="submission" date="2014-04" db="EMBL/GenBank/DDBJ databases">
        <authorList>
            <consortium name="International Citrus Genome Consortium"/>
            <person name="Gmitter F."/>
            <person name="Chen C."/>
            <person name="Farmerie W."/>
            <person name="Harkins T."/>
            <person name="Desany B."/>
            <person name="Mohiuddin M."/>
            <person name="Kodira C."/>
            <person name="Borodovsky M."/>
            <person name="Lomsadze A."/>
            <person name="Burns P."/>
            <person name="Jenkins J."/>
            <person name="Prochnik S."/>
            <person name="Shu S."/>
            <person name="Chapman J."/>
            <person name="Pitluck S."/>
            <person name="Schmutz J."/>
            <person name="Rokhsar D."/>
        </authorList>
    </citation>
    <scope>NUCLEOTIDE SEQUENCE</scope>
</reference>
<name>A0A067ESK4_CITSI</name>
<dbReference type="InterPro" id="IPR011009">
    <property type="entry name" value="Kinase-like_dom_sf"/>
</dbReference>
<evidence type="ECO:0000256" key="4">
    <source>
        <dbReference type="ARBA" id="ARBA00023180"/>
    </source>
</evidence>
<evidence type="ECO:0000313" key="7">
    <source>
        <dbReference type="EMBL" id="KDO53896.1"/>
    </source>
</evidence>
<dbReference type="EMBL" id="KK785005">
    <property type="protein sequence ID" value="KDO53896.1"/>
    <property type="molecule type" value="Genomic_DNA"/>
</dbReference>
<organism evidence="7 8">
    <name type="scientific">Citrus sinensis</name>
    <name type="common">Sweet orange</name>
    <name type="synonym">Citrus aurantium var. sinensis</name>
    <dbReference type="NCBI Taxonomy" id="2711"/>
    <lineage>
        <taxon>Eukaryota</taxon>
        <taxon>Viridiplantae</taxon>
        <taxon>Streptophyta</taxon>
        <taxon>Embryophyta</taxon>
        <taxon>Tracheophyta</taxon>
        <taxon>Spermatophyta</taxon>
        <taxon>Magnoliopsida</taxon>
        <taxon>eudicotyledons</taxon>
        <taxon>Gunneridae</taxon>
        <taxon>Pentapetalae</taxon>
        <taxon>rosids</taxon>
        <taxon>malvids</taxon>
        <taxon>Sapindales</taxon>
        <taxon>Rutaceae</taxon>
        <taxon>Aurantioideae</taxon>
        <taxon>Citrus</taxon>
    </lineage>
</organism>
<keyword evidence="1" id="KW-0245">EGF-like domain</keyword>
<dbReference type="SUPFAM" id="SSF56112">
    <property type="entry name" value="Protein kinase-like (PK-like)"/>
    <property type="match status" value="1"/>
</dbReference>
<evidence type="ECO:0000256" key="5">
    <source>
        <dbReference type="SAM" id="Phobius"/>
    </source>
</evidence>
<dbReference type="SMART" id="SM00220">
    <property type="entry name" value="S_TKc"/>
    <property type="match status" value="1"/>
</dbReference>
<dbReference type="SUPFAM" id="SSF51110">
    <property type="entry name" value="alpha-D-mannose-specific plant lectins"/>
    <property type="match status" value="1"/>
</dbReference>
<keyword evidence="2" id="KW-0732">Signal</keyword>
<dbReference type="AlphaFoldDB" id="A0A067ESK4"/>
<dbReference type="GO" id="GO:0005524">
    <property type="term" value="F:ATP binding"/>
    <property type="evidence" value="ECO:0007669"/>
    <property type="project" value="InterPro"/>
</dbReference>
<evidence type="ECO:0000256" key="3">
    <source>
        <dbReference type="ARBA" id="ARBA00023157"/>
    </source>
</evidence>
<dbReference type="GO" id="GO:0004672">
    <property type="term" value="F:protein kinase activity"/>
    <property type="evidence" value="ECO:0007669"/>
    <property type="project" value="InterPro"/>
</dbReference>
<dbReference type="Gene3D" id="1.10.510.10">
    <property type="entry name" value="Transferase(Phosphotransferase) domain 1"/>
    <property type="match status" value="1"/>
</dbReference>
<evidence type="ECO:0000313" key="8">
    <source>
        <dbReference type="Proteomes" id="UP000027120"/>
    </source>
</evidence>
<dbReference type="InterPro" id="IPR001480">
    <property type="entry name" value="Bulb-type_lectin_dom"/>
</dbReference>
<evidence type="ECO:0000259" key="6">
    <source>
        <dbReference type="PROSITE" id="PS50927"/>
    </source>
</evidence>
<gene>
    <name evidence="7" type="ORF">CISIN_1g043143mg</name>
</gene>
<dbReference type="Gene3D" id="3.30.200.20">
    <property type="entry name" value="Phosphorylase Kinase, domain 1"/>
    <property type="match status" value="1"/>
</dbReference>
<keyword evidence="8" id="KW-1185">Reference proteome</keyword>
<dbReference type="InterPro" id="IPR051343">
    <property type="entry name" value="G-type_lectin_kinases/EP1-like"/>
</dbReference>
<dbReference type="Pfam" id="PF00069">
    <property type="entry name" value="Pkinase"/>
    <property type="match status" value="1"/>
</dbReference>
<keyword evidence="4" id="KW-0325">Glycoprotein</keyword>
<dbReference type="InterPro" id="IPR036426">
    <property type="entry name" value="Bulb-type_lectin_dom_sf"/>
</dbReference>
<dbReference type="PANTHER" id="PTHR47976:SF116">
    <property type="entry name" value="RECEPTOR-LIKE SERINE_THREONINE-PROTEIN KINASE"/>
    <property type="match status" value="1"/>
</dbReference>
<feature type="domain" description="Bulb-type lectin" evidence="6">
    <location>
        <begin position="1"/>
        <end position="76"/>
    </location>
</feature>
<dbReference type="Pfam" id="PF01453">
    <property type="entry name" value="B_lectin"/>
    <property type="match status" value="1"/>
</dbReference>
<keyword evidence="3" id="KW-1015">Disulfide bond</keyword>
<keyword evidence="5" id="KW-0472">Membrane</keyword>
<dbReference type="Proteomes" id="UP000027120">
    <property type="component" value="Unassembled WGS sequence"/>
</dbReference>
<sequence length="481" mass="53908">KPVIWVVNREKPVFNSAYSAFELLEEDAVLLNQSGAATWSTNSTSKVQNSATGKLLDCGYLVVTNTLELSNVIPKWNGPLFTMKMIFTSVPEIPLNRYVKNITFVYNENESNCTYASTLPNAFTRRVKLFVLTYKNSNKNSQELGIGRSWRWVCEESLYNVMVEERRFPKNSQSLAATTDEECELACLSNCACNASAFDNRAMAKRKTALIVATVVSRFFALLAIVLVILRRRRSAGLFETVKFRSATEKFLENLADGAFGYAFKGTLPNSTAIAIKVKTIGMILLINLVHLMGTCVEASKRFLVYENMPNGSLESVLFRKSEKILAWRKYNPKVADFSLAKLNGRDFSRVLTTMRGTRGYLASERISGEAVTPKADVLCYGMLLLQVISGRRRLSRLFSSSGRYTVYQGENAIALLDALIEELIRARKFKIIRRIGQRCLFSFQLVFVVRASAYVTSCCTMIENAGLICAAAFKKEVVAR</sequence>
<dbReference type="PROSITE" id="PS50927">
    <property type="entry name" value="BULB_LECTIN"/>
    <property type="match status" value="1"/>
</dbReference>
<protein>
    <recommendedName>
        <fullName evidence="6">Bulb-type lectin domain-containing protein</fullName>
    </recommendedName>
</protein>
<evidence type="ECO:0000256" key="2">
    <source>
        <dbReference type="ARBA" id="ARBA00022729"/>
    </source>
</evidence>
<feature type="non-terminal residue" evidence="7">
    <location>
        <position position="1"/>
    </location>
</feature>
<proteinExistence type="predicted"/>
<keyword evidence="5" id="KW-1133">Transmembrane helix</keyword>
<feature type="transmembrane region" description="Helical" evidence="5">
    <location>
        <begin position="209"/>
        <end position="230"/>
    </location>
</feature>
<keyword evidence="5" id="KW-0812">Transmembrane</keyword>
<dbReference type="Pfam" id="PF08276">
    <property type="entry name" value="PAN_2"/>
    <property type="match status" value="1"/>
</dbReference>
<dbReference type="PANTHER" id="PTHR47976">
    <property type="entry name" value="G-TYPE LECTIN S-RECEPTOR-LIKE SERINE/THREONINE-PROTEIN KINASE SD2-5"/>
    <property type="match status" value="1"/>
</dbReference>
<accession>A0A067ESK4</accession>
<evidence type="ECO:0000256" key="1">
    <source>
        <dbReference type="ARBA" id="ARBA00022536"/>
    </source>
</evidence>
<dbReference type="InterPro" id="IPR000719">
    <property type="entry name" value="Prot_kinase_dom"/>
</dbReference>